<evidence type="ECO:0000313" key="1">
    <source>
        <dbReference type="EMBL" id="GAH73903.1"/>
    </source>
</evidence>
<comment type="caution">
    <text evidence="1">The sequence shown here is derived from an EMBL/GenBank/DDBJ whole genome shotgun (WGS) entry which is preliminary data.</text>
</comment>
<protein>
    <submittedName>
        <fullName evidence="1">Uncharacterized protein</fullName>
    </submittedName>
</protein>
<sequence length="41" mass="4656">KTILLGRMKCQLCKSMQDKGIFPDIIVSDLLEAAKHIKRRG</sequence>
<dbReference type="EMBL" id="BARU01026081">
    <property type="protein sequence ID" value="GAH73903.1"/>
    <property type="molecule type" value="Genomic_DNA"/>
</dbReference>
<name>X1JVT9_9ZZZZ</name>
<gene>
    <name evidence="1" type="ORF">S03H2_41942</name>
</gene>
<reference evidence="1" key="1">
    <citation type="journal article" date="2014" name="Front. Microbiol.">
        <title>High frequency of phylogenetically diverse reductive dehalogenase-homologous genes in deep subseafloor sedimentary metagenomes.</title>
        <authorList>
            <person name="Kawai M."/>
            <person name="Futagami T."/>
            <person name="Toyoda A."/>
            <person name="Takaki Y."/>
            <person name="Nishi S."/>
            <person name="Hori S."/>
            <person name="Arai W."/>
            <person name="Tsubouchi T."/>
            <person name="Morono Y."/>
            <person name="Uchiyama I."/>
            <person name="Ito T."/>
            <person name="Fujiyama A."/>
            <person name="Inagaki F."/>
            <person name="Takami H."/>
        </authorList>
    </citation>
    <scope>NUCLEOTIDE SEQUENCE</scope>
    <source>
        <strain evidence="1">Expedition CK06-06</strain>
    </source>
</reference>
<dbReference type="AlphaFoldDB" id="X1JVT9"/>
<accession>X1JVT9</accession>
<feature type="non-terminal residue" evidence="1">
    <location>
        <position position="1"/>
    </location>
</feature>
<organism evidence="1">
    <name type="scientific">marine sediment metagenome</name>
    <dbReference type="NCBI Taxonomy" id="412755"/>
    <lineage>
        <taxon>unclassified sequences</taxon>
        <taxon>metagenomes</taxon>
        <taxon>ecological metagenomes</taxon>
    </lineage>
</organism>
<proteinExistence type="predicted"/>